<dbReference type="EMBL" id="OU893339">
    <property type="protein sequence ID" value="CAG9795947.1"/>
    <property type="molecule type" value="Genomic_DNA"/>
</dbReference>
<evidence type="ECO:0000313" key="1">
    <source>
        <dbReference type="EMBL" id="CAG9795947.1"/>
    </source>
</evidence>
<dbReference type="OrthoDB" id="7477626at2759"/>
<dbReference type="Proteomes" id="UP001153714">
    <property type="component" value="Chromosome 8"/>
</dbReference>
<organism evidence="1 2">
    <name type="scientific">Diatraea saccharalis</name>
    <name type="common">sugarcane borer</name>
    <dbReference type="NCBI Taxonomy" id="40085"/>
    <lineage>
        <taxon>Eukaryota</taxon>
        <taxon>Metazoa</taxon>
        <taxon>Ecdysozoa</taxon>
        <taxon>Arthropoda</taxon>
        <taxon>Hexapoda</taxon>
        <taxon>Insecta</taxon>
        <taxon>Pterygota</taxon>
        <taxon>Neoptera</taxon>
        <taxon>Endopterygota</taxon>
        <taxon>Lepidoptera</taxon>
        <taxon>Glossata</taxon>
        <taxon>Ditrysia</taxon>
        <taxon>Pyraloidea</taxon>
        <taxon>Crambidae</taxon>
        <taxon>Crambinae</taxon>
        <taxon>Diatraea</taxon>
    </lineage>
</organism>
<reference evidence="1" key="2">
    <citation type="submission" date="2022-10" db="EMBL/GenBank/DDBJ databases">
        <authorList>
            <consortium name="ENA_rothamsted_submissions"/>
            <consortium name="culmorum"/>
            <person name="King R."/>
        </authorList>
    </citation>
    <scope>NUCLEOTIDE SEQUENCE</scope>
</reference>
<reference evidence="1" key="1">
    <citation type="submission" date="2021-12" db="EMBL/GenBank/DDBJ databases">
        <authorList>
            <person name="King R."/>
        </authorList>
    </citation>
    <scope>NUCLEOTIDE SEQUENCE</scope>
</reference>
<name>A0A9N9WLQ6_9NEOP</name>
<accession>A0A9N9WLQ6</accession>
<protein>
    <submittedName>
        <fullName evidence="1">Uncharacterized protein</fullName>
    </submittedName>
</protein>
<gene>
    <name evidence="1" type="ORF">DIATSA_LOCUS13176</name>
</gene>
<proteinExistence type="predicted"/>
<sequence length="334" mass="37662">MVAYTTSGSPCIGGCSPITRQCVAYWPPKNEPCTLYNTPAPKFRLNSPRDHMYCLSNCVKYAWSTAWCYVHTNGQYDYCNETPIYANAIIPTTTPVTSTTTIESIIALTEPIRKVPVLPSNYNNGAESLKGNCDSFFSKLSNDFTDWNEPSIAYDGFIKEQADTVEINAKINSNIQIQTVEEYGVAVKSYTLVNIALANGRNMSIPVVIRAHVTNQTIKHLQISERFGESNQNVGDFYELFYRRRLIGDEIGGPDLPYNYVPQSGRLRPVLTNIEQVIKSWCVDGDESVDMLIVVFYPEFKTRMPHAIGIDLTFNNKDNSVFVRCKDSLYFNLL</sequence>
<keyword evidence="2" id="KW-1185">Reference proteome</keyword>
<evidence type="ECO:0000313" key="2">
    <source>
        <dbReference type="Proteomes" id="UP001153714"/>
    </source>
</evidence>
<dbReference type="AlphaFoldDB" id="A0A9N9WLQ6"/>